<dbReference type="NCBIfam" id="NF038032">
    <property type="entry name" value="CehA_McbA_metalo"/>
    <property type="match status" value="1"/>
</dbReference>
<feature type="region of interest" description="Disordered" evidence="1">
    <location>
        <begin position="35"/>
        <end position="110"/>
    </location>
</feature>
<reference evidence="3" key="1">
    <citation type="journal article" date="2019" name="Int. J. Syst. Evol. Microbiol.">
        <title>The Global Catalogue of Microorganisms (GCM) 10K type strain sequencing project: providing services to taxonomists for standard genome sequencing and annotation.</title>
        <authorList>
            <consortium name="The Broad Institute Genomics Platform"/>
            <consortium name="The Broad Institute Genome Sequencing Center for Infectious Disease"/>
            <person name="Wu L."/>
            <person name="Ma J."/>
        </authorList>
    </citation>
    <scope>NUCLEOTIDE SEQUENCE [LARGE SCALE GENOMIC DNA]</scope>
    <source>
        <strain evidence="3">JCM 16578</strain>
    </source>
</reference>
<dbReference type="InterPro" id="IPR036278">
    <property type="entry name" value="Sialidase_sf"/>
</dbReference>
<evidence type="ECO:0008006" key="4">
    <source>
        <dbReference type="Google" id="ProtNLM"/>
    </source>
</evidence>
<sequence length="845" mass="89757">METSREPNDPNRRAEAADLTRRKFVAVAGAAVAAVGTGAGTAGAATGSTPEPARKAKPPASSPGNHRAKAPKGKWLAGDTHVHDDHSSDGSGPRQTSHQTLPGNLPVGDQIAQGEKAGLDFMPLTDHRTYDQVWDPQWKSSKLLLLPGEEANGSPHAIVLGNVDVIVDGSNPPGSAAFRHVQQSVWDAHAQGAVWSQAHPDDGEYTPAAGPNDNASVQGADLAEVLNVASDPDAEVDYAENRWNAGFRFGVAAASDCHFRELWDIDSPGMPTTHVFAAHRSVLGILDGFRSGRTTVAQNTAGPFLTIEADVDGDGVFEAIGGDEVVVTDRKLPKKAMLRVKVKGGKGTTVHVYGAPGRSAGPIATFRPQRANEAYELPLVLKGTDHGWFRVEARSPGSAAGSEADPNLPDQLRGATSPIFVSVGAPAAPRPEIALPAADTTGDRAGLVMGDQGTFTGFSDVAVAGDITHVVAEMHEDHASKVVYRRLDSKGRITKSITLSGRSATARFPRVVATSADVWVVWQDEQGKEQPHRPVILLAHSTDGGGSFRSPQKISRSKGRAINPALALIDGKHPLVAWSDNGEGAFDVYAQILGVDKAAVNISAAGKATSPGVPTDARSPRYPASLFPVIAVHDGRRAVVSWQDDRYDPDPLWTGHTPPAGQPASGGTDPDNWQILASVRKAPGHSWSNPVQVSKVGDRSDRHPGLTVDEHGTFVAIWESGALQSSGTNLQLRSARSTDGGSTWTAFEQVALNADAMSQRPRLGVDPDGTIRAVWYDSRSTDWRWKVFTATLDTDKGWSGASQVSHQGNNTWPALHRGVVVFTSDRGATRTQRDQTQQIFRVELV</sequence>
<proteinExistence type="predicted"/>
<feature type="region of interest" description="Disordered" evidence="1">
    <location>
        <begin position="650"/>
        <end position="671"/>
    </location>
</feature>
<gene>
    <name evidence="2" type="ORF">GCM10022207_59280</name>
</gene>
<dbReference type="Gene3D" id="3.20.20.140">
    <property type="entry name" value="Metal-dependent hydrolases"/>
    <property type="match status" value="1"/>
</dbReference>
<keyword evidence="3" id="KW-1185">Reference proteome</keyword>
<evidence type="ECO:0000256" key="1">
    <source>
        <dbReference type="SAM" id="MobiDB-lite"/>
    </source>
</evidence>
<dbReference type="Gene3D" id="2.120.10.10">
    <property type="match status" value="1"/>
</dbReference>
<dbReference type="Proteomes" id="UP001501563">
    <property type="component" value="Unassembled WGS sequence"/>
</dbReference>
<accession>A0ABP7KPV5</accession>
<dbReference type="SUPFAM" id="SSF89550">
    <property type="entry name" value="PHP domain-like"/>
    <property type="match status" value="1"/>
</dbReference>
<dbReference type="CDD" id="cd15482">
    <property type="entry name" value="Sialidase_non-viral"/>
    <property type="match status" value="1"/>
</dbReference>
<dbReference type="PROSITE" id="PS51318">
    <property type="entry name" value="TAT"/>
    <property type="match status" value="1"/>
</dbReference>
<feature type="compositionally biased region" description="Polar residues" evidence="1">
    <location>
        <begin position="89"/>
        <end position="102"/>
    </location>
</feature>
<comment type="caution">
    <text evidence="2">The sequence shown here is derived from an EMBL/GenBank/DDBJ whole genome shotgun (WGS) entry which is preliminary data.</text>
</comment>
<feature type="compositionally biased region" description="Low complexity" evidence="1">
    <location>
        <begin position="35"/>
        <end position="51"/>
    </location>
</feature>
<evidence type="ECO:0000313" key="3">
    <source>
        <dbReference type="Proteomes" id="UP001501563"/>
    </source>
</evidence>
<name>A0ABP7KPV5_9ACTN</name>
<dbReference type="InterPro" id="IPR006311">
    <property type="entry name" value="TAT_signal"/>
</dbReference>
<dbReference type="InterPro" id="IPR016195">
    <property type="entry name" value="Pol/histidinol_Pase-like"/>
</dbReference>
<dbReference type="SUPFAM" id="SSF50939">
    <property type="entry name" value="Sialidases"/>
    <property type="match status" value="1"/>
</dbReference>
<feature type="region of interest" description="Disordered" evidence="1">
    <location>
        <begin position="1"/>
        <end position="21"/>
    </location>
</feature>
<organism evidence="2 3">
    <name type="scientific">Streptomyces lannensis</name>
    <dbReference type="NCBI Taxonomy" id="766498"/>
    <lineage>
        <taxon>Bacteria</taxon>
        <taxon>Bacillati</taxon>
        <taxon>Actinomycetota</taxon>
        <taxon>Actinomycetes</taxon>
        <taxon>Kitasatosporales</taxon>
        <taxon>Streptomycetaceae</taxon>
        <taxon>Streptomyces</taxon>
    </lineage>
</organism>
<evidence type="ECO:0000313" key="2">
    <source>
        <dbReference type="EMBL" id="GAA3884343.1"/>
    </source>
</evidence>
<dbReference type="RefSeq" id="WP_345552390.1">
    <property type="nucleotide sequence ID" value="NZ_BAAAZA010000020.1"/>
</dbReference>
<dbReference type="EMBL" id="BAAAZA010000020">
    <property type="protein sequence ID" value="GAA3884343.1"/>
    <property type="molecule type" value="Genomic_DNA"/>
</dbReference>
<protein>
    <recommendedName>
        <fullName evidence="4">Polymerase/histidinol phosphatase N-terminal domain-containing protein</fullName>
    </recommendedName>
</protein>